<dbReference type="Proteomes" id="UP000253941">
    <property type="component" value="Unassembled WGS sequence"/>
</dbReference>
<name>A0A369TEQ1_9PROT</name>
<gene>
    <name evidence="2" type="ORF">DRB17_05445</name>
</gene>
<dbReference type="AlphaFoldDB" id="A0A369TEQ1"/>
<feature type="region of interest" description="Disordered" evidence="1">
    <location>
        <begin position="155"/>
        <end position="187"/>
    </location>
</feature>
<evidence type="ECO:0000256" key="1">
    <source>
        <dbReference type="SAM" id="MobiDB-lite"/>
    </source>
</evidence>
<dbReference type="Pfam" id="PF11164">
    <property type="entry name" value="DUF2948"/>
    <property type="match status" value="1"/>
</dbReference>
<dbReference type="RefSeq" id="WP_114581182.1">
    <property type="nucleotide sequence ID" value="NZ_QPMH01000004.1"/>
</dbReference>
<keyword evidence="3" id="KW-1185">Reference proteome</keyword>
<evidence type="ECO:0000313" key="3">
    <source>
        <dbReference type="Proteomes" id="UP000253941"/>
    </source>
</evidence>
<sequence>MARPGSERLKLRAKDMEDFQVLSAVLQDALVPVSDMAQLPREKRFVMVANRFRWEARAPLGDLPDEVRAEPPERDGDARFEDAPLYERVHCGITFDRVKAVQYRGFRKANTDRILNMLALVPDREGITLEFSHEAAVRLQGRRIVCHLEDLGEPWPTHWRPSHDTSGADDDAGVAITDETKNESSDP</sequence>
<comment type="caution">
    <text evidence="2">The sequence shown here is derived from an EMBL/GenBank/DDBJ whole genome shotgun (WGS) entry which is preliminary data.</text>
</comment>
<dbReference type="InterPro" id="IPR021335">
    <property type="entry name" value="DUF2948"/>
</dbReference>
<dbReference type="EMBL" id="QPMH01000004">
    <property type="protein sequence ID" value="RDD62607.1"/>
    <property type="molecule type" value="Genomic_DNA"/>
</dbReference>
<organism evidence="2 3">
    <name type="scientific">Ferruginivarius sediminum</name>
    <dbReference type="NCBI Taxonomy" id="2661937"/>
    <lineage>
        <taxon>Bacteria</taxon>
        <taxon>Pseudomonadati</taxon>
        <taxon>Pseudomonadota</taxon>
        <taxon>Alphaproteobacteria</taxon>
        <taxon>Rhodospirillales</taxon>
        <taxon>Rhodospirillaceae</taxon>
        <taxon>Ferruginivarius</taxon>
    </lineage>
</organism>
<feature type="compositionally biased region" description="Basic and acidic residues" evidence="1">
    <location>
        <begin position="178"/>
        <end position="187"/>
    </location>
</feature>
<accession>A0A369TEQ1</accession>
<protein>
    <submittedName>
        <fullName evidence="2">DUF2948 family protein</fullName>
    </submittedName>
</protein>
<reference evidence="2 3" key="1">
    <citation type="submission" date="2018-07" db="EMBL/GenBank/DDBJ databases">
        <title>Venubactetium sediminum gen. nov., sp. nov., isolated from a marine solar saltern.</title>
        <authorList>
            <person name="Wang S."/>
        </authorList>
    </citation>
    <scope>NUCLEOTIDE SEQUENCE [LARGE SCALE GENOMIC DNA]</scope>
    <source>
        <strain evidence="2 3">WD2A32</strain>
    </source>
</reference>
<evidence type="ECO:0000313" key="2">
    <source>
        <dbReference type="EMBL" id="RDD62607.1"/>
    </source>
</evidence>
<proteinExistence type="predicted"/>